<evidence type="ECO:0000313" key="2">
    <source>
        <dbReference type="Proteomes" id="UP000199699"/>
    </source>
</evidence>
<dbReference type="STRING" id="145857.GA0070616_4608"/>
<dbReference type="EMBL" id="FMHT01000003">
    <property type="protein sequence ID" value="SCL32993.1"/>
    <property type="molecule type" value="Genomic_DNA"/>
</dbReference>
<organism evidence="1 2">
    <name type="scientific">Micromonospora nigra</name>
    <dbReference type="NCBI Taxonomy" id="145857"/>
    <lineage>
        <taxon>Bacteria</taxon>
        <taxon>Bacillati</taxon>
        <taxon>Actinomycetota</taxon>
        <taxon>Actinomycetes</taxon>
        <taxon>Micromonosporales</taxon>
        <taxon>Micromonosporaceae</taxon>
        <taxon>Micromonospora</taxon>
    </lineage>
</organism>
<name>A0A1C6SUR3_9ACTN</name>
<dbReference type="AlphaFoldDB" id="A0A1C6SUR3"/>
<sequence>MRDGEWSLTYPGVSLTWGPADLPVVNMVAPDLGDVETRADDADRPREDGRAFGSDFRGGRSITFELGVFGADEADARSTLADLARAWRGDAVRRSPGAVAELAMRHAGRERVVFGRPRRFASSEAEISEGVALVGCDFAAVDDVFYGPAEDSRTIGLAPPLGGGLTGALAAPLTTTGTSDRSAVLDIGGELDAWPVLTIQGPVTNPVVEVLGLWRLELRTTLAYDRSVTVDPRPWSRSVLLNGGGSLAGALSRTSPRLAAMGLPPGSHEVAYRGTDETGTSSVRFAWRESYPSP</sequence>
<reference evidence="1 2" key="1">
    <citation type="submission" date="2016-06" db="EMBL/GenBank/DDBJ databases">
        <authorList>
            <person name="Kjaerup R.B."/>
            <person name="Dalgaard T.S."/>
            <person name="Juul-Madsen H.R."/>
        </authorList>
    </citation>
    <scope>NUCLEOTIDE SEQUENCE [LARGE SCALE GENOMIC DNA]</scope>
    <source>
        <strain evidence="1 2">DSM 43818</strain>
    </source>
</reference>
<accession>A0A1C6SUR3</accession>
<keyword evidence="2" id="KW-1185">Reference proteome</keyword>
<proteinExistence type="predicted"/>
<dbReference type="RefSeq" id="WP_091086848.1">
    <property type="nucleotide sequence ID" value="NZ_FMHT01000003.1"/>
</dbReference>
<dbReference type="OrthoDB" id="3546247at2"/>
<gene>
    <name evidence="1" type="ORF">GA0070616_4608</name>
</gene>
<dbReference type="Proteomes" id="UP000199699">
    <property type="component" value="Unassembled WGS sequence"/>
</dbReference>
<protein>
    <submittedName>
        <fullName evidence="1">Uncharacterized protein</fullName>
    </submittedName>
</protein>
<evidence type="ECO:0000313" key="1">
    <source>
        <dbReference type="EMBL" id="SCL32993.1"/>
    </source>
</evidence>